<name>E8U9P1_DEIML</name>
<dbReference type="Proteomes" id="UP000008635">
    <property type="component" value="Chromosome"/>
</dbReference>
<dbReference type="Pfam" id="PF03807">
    <property type="entry name" value="F420_oxidored"/>
    <property type="match status" value="1"/>
</dbReference>
<dbReference type="SUPFAM" id="SSF48179">
    <property type="entry name" value="6-phosphogluconate dehydrogenase C-terminal domain-like"/>
    <property type="match status" value="1"/>
</dbReference>
<evidence type="ECO:0000313" key="5">
    <source>
        <dbReference type="Proteomes" id="UP000008635"/>
    </source>
</evidence>
<dbReference type="InterPro" id="IPR018931">
    <property type="entry name" value="DUF2520"/>
</dbReference>
<evidence type="ECO:0000256" key="1">
    <source>
        <dbReference type="SAM" id="SignalP"/>
    </source>
</evidence>
<dbReference type="Gene3D" id="1.10.1040.20">
    <property type="entry name" value="ProC-like, C-terminal domain"/>
    <property type="match status" value="1"/>
</dbReference>
<dbReference type="PANTHER" id="PTHR40459:SF1">
    <property type="entry name" value="CONSERVED HYPOTHETICAL ALANINE AND LEUCINE RICH PROTEIN"/>
    <property type="match status" value="1"/>
</dbReference>
<protein>
    <recommendedName>
        <fullName evidence="6">NADP oxidoreductase coenzyme F420-dependent</fullName>
    </recommendedName>
</protein>
<proteinExistence type="predicted"/>
<dbReference type="STRING" id="709986.Deima_2140"/>
<evidence type="ECO:0000313" key="4">
    <source>
        <dbReference type="EMBL" id="ADV67780.1"/>
    </source>
</evidence>
<dbReference type="HOGENOM" id="CLU_055635_1_0_0"/>
<dbReference type="SUPFAM" id="SSF51735">
    <property type="entry name" value="NAD(P)-binding Rossmann-fold domains"/>
    <property type="match status" value="1"/>
</dbReference>
<evidence type="ECO:0008006" key="6">
    <source>
        <dbReference type="Google" id="ProtNLM"/>
    </source>
</evidence>
<evidence type="ECO:0000259" key="3">
    <source>
        <dbReference type="Pfam" id="PF10728"/>
    </source>
</evidence>
<accession>E8U9P1</accession>
<sequence length="286" mass="28168" precursor="true">MSIIGTGRVAGVLAPALASAGVPVVALAGRASARADALAARTPGARAVNAQSAVDRADLVLLAVPDDAIASVCAGLHWRAEVACVHLSGATELGALDAAAQAGAAVGGLHPLVAFAEAEAARAALAGAVWGVEAPSDNLRAALEGLVARLGGTPLRIPPGGRALYHAGANYAAAFLVATLAEGARLWAHLGVDEGTALAALLPLARGALGGVARTGLVGSLPGPLARGDVGTIQRHVEALQAEVPDALPFYREVSRAALKVARAQGLDAGRSAALSAALRPADDVG</sequence>
<dbReference type="Pfam" id="PF10728">
    <property type="entry name" value="DUF2520"/>
    <property type="match status" value="1"/>
</dbReference>
<dbReference type="eggNOG" id="COG5495">
    <property type="taxonomic scope" value="Bacteria"/>
</dbReference>
<feature type="domain" description="DUF2520" evidence="3">
    <location>
        <begin position="129"/>
        <end position="257"/>
    </location>
</feature>
<evidence type="ECO:0000259" key="2">
    <source>
        <dbReference type="Pfam" id="PF03807"/>
    </source>
</evidence>
<dbReference type="InterPro" id="IPR037108">
    <property type="entry name" value="TM1727-like_C_sf"/>
</dbReference>
<feature type="chain" id="PRO_5003232319" description="NADP oxidoreductase coenzyme F420-dependent" evidence="1">
    <location>
        <begin position="21"/>
        <end position="286"/>
    </location>
</feature>
<dbReference type="InterPro" id="IPR028939">
    <property type="entry name" value="P5C_Rdtase_cat_N"/>
</dbReference>
<keyword evidence="1" id="KW-0732">Signal</keyword>
<dbReference type="KEGG" id="dmr:Deima_2140"/>
<feature type="domain" description="Pyrroline-5-carboxylate reductase catalytic N-terminal" evidence="2">
    <location>
        <begin position="3"/>
        <end position="76"/>
    </location>
</feature>
<gene>
    <name evidence="4" type="ordered locus">Deima_2140</name>
</gene>
<dbReference type="EMBL" id="CP002454">
    <property type="protein sequence ID" value="ADV67780.1"/>
    <property type="molecule type" value="Genomic_DNA"/>
</dbReference>
<reference evidence="5" key="2">
    <citation type="submission" date="2011-01" db="EMBL/GenBank/DDBJ databases">
        <title>The complete genome of Deinococcus maricopensis DSM 21211.</title>
        <authorList>
            <consortium name="US DOE Joint Genome Institute (JGI-PGF)"/>
            <person name="Lucas S."/>
            <person name="Copeland A."/>
            <person name="Lapidus A."/>
            <person name="Goodwin L."/>
            <person name="Pitluck S."/>
            <person name="Kyrpides N."/>
            <person name="Mavromatis K."/>
            <person name="Pagani I."/>
            <person name="Ivanova N."/>
            <person name="Ovchinnikova G."/>
            <person name="Zeytun A."/>
            <person name="Detter J.C."/>
            <person name="Han C."/>
            <person name="Land M."/>
            <person name="Hauser L."/>
            <person name="Markowitz V."/>
            <person name="Cheng J.-F."/>
            <person name="Hugenholtz P."/>
            <person name="Woyke T."/>
            <person name="Wu D."/>
            <person name="Pukall R."/>
            <person name="Gehrich-Schroeter G."/>
            <person name="Brambilla E."/>
            <person name="Klenk H.-P."/>
            <person name="Eisen J.A."/>
        </authorList>
    </citation>
    <scope>NUCLEOTIDE SEQUENCE [LARGE SCALE GENOMIC DNA]</scope>
    <source>
        <strain evidence="5">DSM 21211 / LMG 22137 / NRRL B-23946 / LB-34</strain>
    </source>
</reference>
<dbReference type="InterPro" id="IPR008927">
    <property type="entry name" value="6-PGluconate_DH-like_C_sf"/>
</dbReference>
<feature type="signal peptide" evidence="1">
    <location>
        <begin position="1"/>
        <end position="20"/>
    </location>
</feature>
<dbReference type="Gene3D" id="3.40.50.720">
    <property type="entry name" value="NAD(P)-binding Rossmann-like Domain"/>
    <property type="match status" value="1"/>
</dbReference>
<dbReference type="InterPro" id="IPR036291">
    <property type="entry name" value="NAD(P)-bd_dom_sf"/>
</dbReference>
<dbReference type="AlphaFoldDB" id="E8U9P1"/>
<reference evidence="4 5" key="1">
    <citation type="journal article" date="2011" name="Stand. Genomic Sci.">
        <title>Complete genome sequence of Deinococcus maricopensis type strain (LB-34).</title>
        <authorList>
            <person name="Pukall R."/>
            <person name="Zeytun A."/>
            <person name="Lucas S."/>
            <person name="Lapidus A."/>
            <person name="Hammon N."/>
            <person name="Deshpande S."/>
            <person name="Nolan M."/>
            <person name="Cheng J.F."/>
            <person name="Pitluck S."/>
            <person name="Liolios K."/>
            <person name="Pagani I."/>
            <person name="Mikhailova N."/>
            <person name="Ivanova N."/>
            <person name="Mavromatis K."/>
            <person name="Pati A."/>
            <person name="Tapia R."/>
            <person name="Han C."/>
            <person name="Goodwin L."/>
            <person name="Chen A."/>
            <person name="Palaniappan K."/>
            <person name="Land M."/>
            <person name="Hauser L."/>
            <person name="Chang Y.J."/>
            <person name="Jeffries C.D."/>
            <person name="Brambilla E.M."/>
            <person name="Rohde M."/>
            <person name="Goker M."/>
            <person name="Detter J.C."/>
            <person name="Woyke T."/>
            <person name="Bristow J."/>
            <person name="Eisen J.A."/>
            <person name="Markowitz V."/>
            <person name="Hugenholtz P."/>
            <person name="Kyrpides N.C."/>
            <person name="Klenk H.P."/>
        </authorList>
    </citation>
    <scope>NUCLEOTIDE SEQUENCE [LARGE SCALE GENOMIC DNA]</scope>
    <source>
        <strain evidence="5">DSM 21211 / LMG 22137 / NRRL B-23946 / LB-34</strain>
    </source>
</reference>
<dbReference type="PANTHER" id="PTHR40459">
    <property type="entry name" value="CONSERVED HYPOTHETICAL ALANINE AND LEUCINE RICH PROTEIN"/>
    <property type="match status" value="1"/>
</dbReference>
<organism evidence="4 5">
    <name type="scientific">Deinococcus maricopensis (strain DSM 21211 / LMG 22137 / NRRL B-23946 / LB-34)</name>
    <dbReference type="NCBI Taxonomy" id="709986"/>
    <lineage>
        <taxon>Bacteria</taxon>
        <taxon>Thermotogati</taxon>
        <taxon>Deinococcota</taxon>
        <taxon>Deinococci</taxon>
        <taxon>Deinococcales</taxon>
        <taxon>Deinococcaceae</taxon>
        <taxon>Deinococcus</taxon>
    </lineage>
</organism>
<keyword evidence="5" id="KW-1185">Reference proteome</keyword>